<keyword evidence="3" id="KW-1003">Cell membrane</keyword>
<organism evidence="12">
    <name type="scientific">uncultured Stenotrophomonas sp</name>
    <dbReference type="NCBI Taxonomy" id="165438"/>
    <lineage>
        <taxon>Bacteria</taxon>
        <taxon>Pseudomonadati</taxon>
        <taxon>Pseudomonadota</taxon>
        <taxon>Gammaproteobacteria</taxon>
        <taxon>Lysobacterales</taxon>
        <taxon>Lysobacteraceae</taxon>
        <taxon>Stenotrophomonas</taxon>
        <taxon>environmental samples</taxon>
    </lineage>
</organism>
<dbReference type="InterPro" id="IPR036938">
    <property type="entry name" value="PAP2/HPO_sf"/>
</dbReference>
<name>A0A1Y5Q106_9GAMM</name>
<keyword evidence="7 10" id="KW-0472">Membrane</keyword>
<sequence length="231" mass="25754">MRATPAESRREAAGLRDWLAHNAWRIAVLFVGLLLPLAGFVMLAEEIHEAEALHFDAALLWRMRELASPQLDAFFVLVSKLGYQWGVIPLDVLVVALLAWRRHWRNALFAAIAFAGSAVLNLGSKQLFQRERPSLWESIAPESTFSFPSGHAMGSMTLAASVVFLAWPTRWRWPVLLAAALFVPLVGLSRVHLGVHYPSDILGGWCAALVWVCGVHALMFHRRWSPPPVAH</sequence>
<dbReference type="GO" id="GO:0050380">
    <property type="term" value="F:undecaprenyl-diphosphatase activity"/>
    <property type="evidence" value="ECO:0007669"/>
    <property type="project" value="UniProtKB-EC"/>
</dbReference>
<feature type="transmembrane region" description="Helical" evidence="10">
    <location>
        <begin position="107"/>
        <end position="128"/>
    </location>
</feature>
<keyword evidence="4 10" id="KW-0812">Transmembrane</keyword>
<evidence type="ECO:0000256" key="4">
    <source>
        <dbReference type="ARBA" id="ARBA00022692"/>
    </source>
</evidence>
<evidence type="ECO:0000259" key="11">
    <source>
        <dbReference type="SMART" id="SM00014"/>
    </source>
</evidence>
<dbReference type="PANTHER" id="PTHR14969">
    <property type="entry name" value="SPHINGOSINE-1-PHOSPHATE PHOSPHOHYDROLASE"/>
    <property type="match status" value="1"/>
</dbReference>
<evidence type="ECO:0000256" key="10">
    <source>
        <dbReference type="SAM" id="Phobius"/>
    </source>
</evidence>
<feature type="domain" description="Phosphatidic acid phosphatase type 2/haloperoxidase" evidence="11">
    <location>
        <begin position="107"/>
        <end position="216"/>
    </location>
</feature>
<keyword evidence="5" id="KW-0378">Hydrolase</keyword>
<dbReference type="PANTHER" id="PTHR14969:SF62">
    <property type="entry name" value="DECAPRENYLPHOSPHORYL-5-PHOSPHORIBOSE PHOSPHATASE RV3807C-RELATED"/>
    <property type="match status" value="1"/>
</dbReference>
<reference evidence="12" key="1">
    <citation type="submission" date="2016-03" db="EMBL/GenBank/DDBJ databases">
        <authorList>
            <person name="Ploux O."/>
        </authorList>
    </citation>
    <scope>NUCLEOTIDE SEQUENCE</scope>
    <source>
        <strain evidence="12">UC10</strain>
    </source>
</reference>
<protein>
    <recommendedName>
        <fullName evidence="2">undecaprenyl-diphosphate phosphatase</fullName>
        <ecNumber evidence="2">3.6.1.27</ecNumber>
    </recommendedName>
    <alternativeName>
        <fullName evidence="8">Undecaprenyl pyrophosphate phosphatase</fullName>
    </alternativeName>
</protein>
<dbReference type="CDD" id="cd03392">
    <property type="entry name" value="PAP2_like_2"/>
    <property type="match status" value="1"/>
</dbReference>
<evidence type="ECO:0000256" key="6">
    <source>
        <dbReference type="ARBA" id="ARBA00022989"/>
    </source>
</evidence>
<dbReference type="InterPro" id="IPR000326">
    <property type="entry name" value="PAP2/HPO"/>
</dbReference>
<gene>
    <name evidence="12" type="ORF">STPYR_10898</name>
</gene>
<evidence type="ECO:0000256" key="2">
    <source>
        <dbReference type="ARBA" id="ARBA00012374"/>
    </source>
</evidence>
<evidence type="ECO:0000256" key="5">
    <source>
        <dbReference type="ARBA" id="ARBA00022801"/>
    </source>
</evidence>
<evidence type="ECO:0000313" key="12">
    <source>
        <dbReference type="EMBL" id="SBV35968.1"/>
    </source>
</evidence>
<comment type="catalytic activity">
    <reaction evidence="9">
        <text>di-trans,octa-cis-undecaprenyl diphosphate + H2O = di-trans,octa-cis-undecaprenyl phosphate + phosphate + H(+)</text>
        <dbReference type="Rhea" id="RHEA:28094"/>
        <dbReference type="ChEBI" id="CHEBI:15377"/>
        <dbReference type="ChEBI" id="CHEBI:15378"/>
        <dbReference type="ChEBI" id="CHEBI:43474"/>
        <dbReference type="ChEBI" id="CHEBI:58405"/>
        <dbReference type="ChEBI" id="CHEBI:60392"/>
        <dbReference type="EC" id="3.6.1.27"/>
    </reaction>
</comment>
<keyword evidence="6 10" id="KW-1133">Transmembrane helix</keyword>
<feature type="transmembrane region" description="Helical" evidence="10">
    <location>
        <begin position="26"/>
        <end position="44"/>
    </location>
</feature>
<dbReference type="EMBL" id="FLTS01000001">
    <property type="protein sequence ID" value="SBV35968.1"/>
    <property type="molecule type" value="Genomic_DNA"/>
</dbReference>
<evidence type="ECO:0000256" key="9">
    <source>
        <dbReference type="ARBA" id="ARBA00047594"/>
    </source>
</evidence>
<dbReference type="SMART" id="SM00014">
    <property type="entry name" value="acidPPc"/>
    <property type="match status" value="1"/>
</dbReference>
<feature type="transmembrane region" description="Helical" evidence="10">
    <location>
        <begin position="174"/>
        <end position="195"/>
    </location>
</feature>
<dbReference type="EC" id="3.6.1.27" evidence="2"/>
<proteinExistence type="predicted"/>
<dbReference type="Pfam" id="PF01569">
    <property type="entry name" value="PAP2"/>
    <property type="match status" value="1"/>
</dbReference>
<evidence type="ECO:0000256" key="8">
    <source>
        <dbReference type="ARBA" id="ARBA00032707"/>
    </source>
</evidence>
<dbReference type="AlphaFoldDB" id="A0A1Y5Q106"/>
<evidence type="ECO:0000256" key="1">
    <source>
        <dbReference type="ARBA" id="ARBA00004651"/>
    </source>
</evidence>
<feature type="transmembrane region" description="Helical" evidence="10">
    <location>
        <begin position="82"/>
        <end position="100"/>
    </location>
</feature>
<feature type="transmembrane region" description="Helical" evidence="10">
    <location>
        <begin position="201"/>
        <end position="220"/>
    </location>
</feature>
<feature type="transmembrane region" description="Helical" evidence="10">
    <location>
        <begin position="148"/>
        <end position="167"/>
    </location>
</feature>
<dbReference type="Gene3D" id="1.20.144.10">
    <property type="entry name" value="Phosphatidic acid phosphatase type 2/haloperoxidase"/>
    <property type="match status" value="2"/>
</dbReference>
<accession>A0A1Y5Q106</accession>
<evidence type="ECO:0000256" key="7">
    <source>
        <dbReference type="ARBA" id="ARBA00023136"/>
    </source>
</evidence>
<comment type="subcellular location">
    <subcellularLocation>
        <location evidence="1">Cell membrane</location>
        <topology evidence="1">Multi-pass membrane protein</topology>
    </subcellularLocation>
</comment>
<dbReference type="GO" id="GO:0005886">
    <property type="term" value="C:plasma membrane"/>
    <property type="evidence" value="ECO:0007669"/>
    <property type="project" value="UniProtKB-SubCell"/>
</dbReference>
<dbReference type="SUPFAM" id="SSF48317">
    <property type="entry name" value="Acid phosphatase/Vanadium-dependent haloperoxidase"/>
    <property type="match status" value="1"/>
</dbReference>
<evidence type="ECO:0000256" key="3">
    <source>
        <dbReference type="ARBA" id="ARBA00022475"/>
    </source>
</evidence>